<evidence type="ECO:0000313" key="2">
    <source>
        <dbReference type="Proteomes" id="UP001056120"/>
    </source>
</evidence>
<evidence type="ECO:0000313" key="1">
    <source>
        <dbReference type="EMBL" id="KAI3741826.1"/>
    </source>
</evidence>
<keyword evidence="2" id="KW-1185">Reference proteome</keyword>
<name>A0ACB9D5N9_9ASTR</name>
<comment type="caution">
    <text evidence="1">The sequence shown here is derived from an EMBL/GenBank/DDBJ whole genome shotgun (WGS) entry which is preliminary data.</text>
</comment>
<dbReference type="EMBL" id="CM042037">
    <property type="protein sequence ID" value="KAI3741826.1"/>
    <property type="molecule type" value="Genomic_DNA"/>
</dbReference>
<dbReference type="Proteomes" id="UP001056120">
    <property type="component" value="Linkage Group LG20"/>
</dbReference>
<sequence>MTTVTRVVAEKPVVIFSKSSCCMSHTIKTLIYSFGVNPMVYELDEYPNGQQLERELKALGFKPSVPAVFIGQDLIGGASEIMTLHVQGKLAKLLRRAEAYSHIMLKKLDFMIYGKLSATRLYN</sequence>
<protein>
    <submittedName>
        <fullName evidence="1">Uncharacterized protein</fullName>
    </submittedName>
</protein>
<accession>A0ACB9D5N9</accession>
<gene>
    <name evidence="1" type="ORF">L1987_59504</name>
</gene>
<reference evidence="1 2" key="2">
    <citation type="journal article" date="2022" name="Mol. Ecol. Resour.">
        <title>The genomes of chicory, endive, great burdock and yacon provide insights into Asteraceae paleo-polyploidization history and plant inulin production.</title>
        <authorList>
            <person name="Fan W."/>
            <person name="Wang S."/>
            <person name="Wang H."/>
            <person name="Wang A."/>
            <person name="Jiang F."/>
            <person name="Liu H."/>
            <person name="Zhao H."/>
            <person name="Xu D."/>
            <person name="Zhang Y."/>
        </authorList>
    </citation>
    <scope>NUCLEOTIDE SEQUENCE [LARGE SCALE GENOMIC DNA]</scope>
    <source>
        <strain evidence="2">cv. Yunnan</strain>
        <tissue evidence="1">Leaves</tissue>
    </source>
</reference>
<organism evidence="1 2">
    <name type="scientific">Smallanthus sonchifolius</name>
    <dbReference type="NCBI Taxonomy" id="185202"/>
    <lineage>
        <taxon>Eukaryota</taxon>
        <taxon>Viridiplantae</taxon>
        <taxon>Streptophyta</taxon>
        <taxon>Embryophyta</taxon>
        <taxon>Tracheophyta</taxon>
        <taxon>Spermatophyta</taxon>
        <taxon>Magnoliopsida</taxon>
        <taxon>eudicotyledons</taxon>
        <taxon>Gunneridae</taxon>
        <taxon>Pentapetalae</taxon>
        <taxon>asterids</taxon>
        <taxon>campanulids</taxon>
        <taxon>Asterales</taxon>
        <taxon>Asteraceae</taxon>
        <taxon>Asteroideae</taxon>
        <taxon>Heliantheae alliance</taxon>
        <taxon>Millerieae</taxon>
        <taxon>Smallanthus</taxon>
    </lineage>
</organism>
<reference evidence="2" key="1">
    <citation type="journal article" date="2022" name="Mol. Ecol. Resour.">
        <title>The genomes of chicory, endive, great burdock and yacon provide insights into Asteraceae palaeo-polyploidization history and plant inulin production.</title>
        <authorList>
            <person name="Fan W."/>
            <person name="Wang S."/>
            <person name="Wang H."/>
            <person name="Wang A."/>
            <person name="Jiang F."/>
            <person name="Liu H."/>
            <person name="Zhao H."/>
            <person name="Xu D."/>
            <person name="Zhang Y."/>
        </authorList>
    </citation>
    <scope>NUCLEOTIDE SEQUENCE [LARGE SCALE GENOMIC DNA]</scope>
    <source>
        <strain evidence="2">cv. Yunnan</strain>
    </source>
</reference>
<proteinExistence type="predicted"/>